<evidence type="ECO:0000313" key="4">
    <source>
        <dbReference type="EMBL" id="ACK69685.1"/>
    </source>
</evidence>
<organism evidence="4 5">
    <name type="scientific">Gloeothece citriformis (strain PCC 7424)</name>
    <name type="common">Cyanothece sp. (strain PCC 7424)</name>
    <dbReference type="NCBI Taxonomy" id="65393"/>
    <lineage>
        <taxon>Bacteria</taxon>
        <taxon>Bacillati</taxon>
        <taxon>Cyanobacteriota</taxon>
        <taxon>Cyanophyceae</taxon>
        <taxon>Oscillatoriophycideae</taxon>
        <taxon>Chroococcales</taxon>
        <taxon>Aphanothecaceae</taxon>
        <taxon>Gloeothece</taxon>
        <taxon>Gloeothece citriformis</taxon>
    </lineage>
</organism>
<dbReference type="AlphaFoldDB" id="B7K7B7"/>
<dbReference type="eggNOG" id="COG0071">
    <property type="taxonomic scope" value="Bacteria"/>
</dbReference>
<dbReference type="Pfam" id="PF02374">
    <property type="entry name" value="ArsA_ATPase"/>
    <property type="match status" value="1"/>
</dbReference>
<dbReference type="PANTHER" id="PTHR43868:SF1">
    <property type="entry name" value="P-LOOP CONTAINING NUCLEOSIDE TRIPHOSPHATE HYDROLASES SUPERFAMILY PROTEIN"/>
    <property type="match status" value="1"/>
</dbReference>
<comment type="similarity">
    <text evidence="1">Belongs to the arsA ATPase family.</text>
</comment>
<keyword evidence="5" id="KW-1185">Reference proteome</keyword>
<dbReference type="PANTHER" id="PTHR43868">
    <property type="entry name" value="OS02G0711200 PROTEIN"/>
    <property type="match status" value="1"/>
</dbReference>
<feature type="domain" description="ArsA HSP20-like" evidence="3">
    <location>
        <begin position="308"/>
        <end position="365"/>
    </location>
</feature>
<dbReference type="OrthoDB" id="9780677at2"/>
<accession>B7K7B7</accession>
<dbReference type="STRING" id="65393.PCC7424_1237"/>
<evidence type="ECO:0000259" key="2">
    <source>
        <dbReference type="Pfam" id="PF02374"/>
    </source>
</evidence>
<dbReference type="Proteomes" id="UP000002384">
    <property type="component" value="Chromosome"/>
</dbReference>
<dbReference type="Gene3D" id="2.60.40.790">
    <property type="match status" value="1"/>
</dbReference>
<reference evidence="5" key="1">
    <citation type="journal article" date="2011" name="MBio">
        <title>Novel metabolic attributes of the genus Cyanothece, comprising a group of unicellular nitrogen-fixing Cyanobacteria.</title>
        <authorList>
            <person name="Bandyopadhyay A."/>
            <person name="Elvitigala T."/>
            <person name="Welsh E."/>
            <person name="Stockel J."/>
            <person name="Liberton M."/>
            <person name="Min H."/>
            <person name="Sherman L.A."/>
            <person name="Pakrasi H.B."/>
        </authorList>
    </citation>
    <scope>NUCLEOTIDE SEQUENCE [LARGE SCALE GENOMIC DNA]</scope>
    <source>
        <strain evidence="5">PCC 7424</strain>
    </source>
</reference>
<dbReference type="eggNOG" id="COG0003">
    <property type="taxonomic scope" value="Bacteria"/>
</dbReference>
<feature type="domain" description="ArsA/GET3 Anion-transporting ATPase-like" evidence="2">
    <location>
        <begin position="5"/>
        <end position="252"/>
    </location>
</feature>
<dbReference type="InterPro" id="IPR040612">
    <property type="entry name" value="ArsA_HSP20-like"/>
</dbReference>
<dbReference type="Gene3D" id="3.40.50.300">
    <property type="entry name" value="P-loop containing nucleotide triphosphate hydrolases"/>
    <property type="match status" value="1"/>
</dbReference>
<dbReference type="InterPro" id="IPR008978">
    <property type="entry name" value="HSP20-like_chaperone"/>
</dbReference>
<dbReference type="EMBL" id="CP001291">
    <property type="protein sequence ID" value="ACK69685.1"/>
    <property type="molecule type" value="Genomic_DNA"/>
</dbReference>
<evidence type="ECO:0000259" key="3">
    <source>
        <dbReference type="Pfam" id="PF17886"/>
    </source>
</evidence>
<gene>
    <name evidence="4" type="ordered locus">PCC7424_1237</name>
</gene>
<proteinExistence type="inferred from homology"/>
<evidence type="ECO:0000256" key="1">
    <source>
        <dbReference type="ARBA" id="ARBA00011040"/>
    </source>
</evidence>
<protein>
    <submittedName>
        <fullName evidence="4">Anion-transporting ATPase</fullName>
    </submittedName>
</protein>
<dbReference type="InterPro" id="IPR027417">
    <property type="entry name" value="P-loop_NTPase"/>
</dbReference>
<dbReference type="KEGG" id="cyc:PCC7424_1237"/>
<dbReference type="RefSeq" id="WP_012598631.1">
    <property type="nucleotide sequence ID" value="NC_011729.1"/>
</dbReference>
<dbReference type="SUPFAM" id="SSF52540">
    <property type="entry name" value="P-loop containing nucleoside triphosphate hydrolases"/>
    <property type="match status" value="1"/>
</dbReference>
<dbReference type="HOGENOM" id="CLU_033948_0_0_3"/>
<sequence length="365" mass="40050">MSFILTFLGKESSDRSVIAIAAAKKLATQGSKVLLIGGDPSPSWGMLLGASPSPSPTEMETNLSVVQLMSAQLLEQSWEQIKDLEAQYLRSPLLKNVYGQELGILPGMDSALALNTIREYDKSGKYDVIIYDGAGDLETLRMFGIPEISSWYARRFRQVFTDSDIGKVLSPFVQPITAAIFNMSWTADDLVNQPSQEASTILEEGRTALANPNRVAAYLVTTDEPIIVKNTRFLWGSAQQIGLTVGGVILTQAEVTDTLKKEFNPLNVTPVPRRSGDDWQPLMDALPNFREAATAPKPLIIDIPAGQVRVFLPGFAKNEVKLIQSGPELTIEAGNQRRNIDVPQPLRGKPVKGAKFQDEYLIISF</sequence>
<name>B7K7B7_GLOC7</name>
<dbReference type="Pfam" id="PF17886">
    <property type="entry name" value="ArsA_HSP20"/>
    <property type="match status" value="1"/>
</dbReference>
<evidence type="ECO:0000313" key="5">
    <source>
        <dbReference type="Proteomes" id="UP000002384"/>
    </source>
</evidence>
<dbReference type="CDD" id="cd02035">
    <property type="entry name" value="ArsA"/>
    <property type="match status" value="1"/>
</dbReference>
<dbReference type="InterPro" id="IPR053262">
    <property type="entry name" value="ArsA_ATPase-like"/>
</dbReference>
<dbReference type="InterPro" id="IPR025723">
    <property type="entry name" value="ArsA/GET3_ATPase-like"/>
</dbReference>